<evidence type="ECO:0000259" key="6">
    <source>
        <dbReference type="PROSITE" id="PS50835"/>
    </source>
</evidence>
<dbReference type="InterPro" id="IPR013098">
    <property type="entry name" value="Ig_I-set"/>
</dbReference>
<feature type="non-terminal residue" evidence="8">
    <location>
        <position position="1"/>
    </location>
</feature>
<feature type="compositionally biased region" description="Polar residues" evidence="5">
    <location>
        <begin position="347"/>
        <end position="357"/>
    </location>
</feature>
<dbReference type="InterPro" id="IPR013783">
    <property type="entry name" value="Ig-like_fold"/>
</dbReference>
<dbReference type="InterPro" id="IPR007110">
    <property type="entry name" value="Ig-like_dom"/>
</dbReference>
<organism evidence="7 8">
    <name type="scientific">Limulus polyphemus</name>
    <name type="common">Atlantic horseshoe crab</name>
    <dbReference type="NCBI Taxonomy" id="6850"/>
    <lineage>
        <taxon>Eukaryota</taxon>
        <taxon>Metazoa</taxon>
        <taxon>Ecdysozoa</taxon>
        <taxon>Arthropoda</taxon>
        <taxon>Chelicerata</taxon>
        <taxon>Merostomata</taxon>
        <taxon>Xiphosura</taxon>
        <taxon>Limulidae</taxon>
        <taxon>Limulus</taxon>
    </lineage>
</organism>
<dbReference type="GeneID" id="106464722"/>
<evidence type="ECO:0000256" key="5">
    <source>
        <dbReference type="SAM" id="MobiDB-lite"/>
    </source>
</evidence>
<evidence type="ECO:0000313" key="7">
    <source>
        <dbReference type="Proteomes" id="UP000694941"/>
    </source>
</evidence>
<keyword evidence="1" id="KW-0732">Signal</keyword>
<evidence type="ECO:0000313" key="8">
    <source>
        <dbReference type="RefSeq" id="XP_022248201.1"/>
    </source>
</evidence>
<evidence type="ECO:0000256" key="2">
    <source>
        <dbReference type="ARBA" id="ARBA00022737"/>
    </source>
</evidence>
<dbReference type="InterPro" id="IPR003599">
    <property type="entry name" value="Ig_sub"/>
</dbReference>
<gene>
    <name evidence="8" type="primary">LOC106464722</name>
</gene>
<keyword evidence="7" id="KW-1185">Reference proteome</keyword>
<feature type="domain" description="Ig-like" evidence="6">
    <location>
        <begin position="3"/>
        <end position="95"/>
    </location>
</feature>
<dbReference type="Proteomes" id="UP000694941">
    <property type="component" value="Unplaced"/>
</dbReference>
<accession>A0ABM1SX45</accession>
<dbReference type="Gene3D" id="2.60.40.10">
    <property type="entry name" value="Immunoglobulins"/>
    <property type="match status" value="3"/>
</dbReference>
<feature type="compositionally biased region" description="Basic and acidic residues" evidence="5">
    <location>
        <begin position="373"/>
        <end position="383"/>
    </location>
</feature>
<evidence type="ECO:0000256" key="3">
    <source>
        <dbReference type="ARBA" id="ARBA00023157"/>
    </source>
</evidence>
<dbReference type="PANTHER" id="PTHR12231">
    <property type="entry name" value="CTX-RELATED TYPE I TRANSMEMBRANE PROTEIN"/>
    <property type="match status" value="1"/>
</dbReference>
<dbReference type="RefSeq" id="XP_022248201.1">
    <property type="nucleotide sequence ID" value="XM_022392493.1"/>
</dbReference>
<dbReference type="SMART" id="SM00408">
    <property type="entry name" value="IGc2"/>
    <property type="match status" value="3"/>
</dbReference>
<dbReference type="SMART" id="SM00409">
    <property type="entry name" value="IG"/>
    <property type="match status" value="3"/>
</dbReference>
<feature type="domain" description="Ig-like" evidence="6">
    <location>
        <begin position="104"/>
        <end position="193"/>
    </location>
</feature>
<protein>
    <submittedName>
        <fullName evidence="8">Lachesin-like</fullName>
    </submittedName>
</protein>
<proteinExistence type="predicted"/>
<reference evidence="8" key="1">
    <citation type="submission" date="2025-08" db="UniProtKB">
        <authorList>
            <consortium name="RefSeq"/>
        </authorList>
    </citation>
    <scope>IDENTIFICATION</scope>
    <source>
        <tissue evidence="8">Muscle</tissue>
    </source>
</reference>
<feature type="domain" description="Ig-like" evidence="6">
    <location>
        <begin position="204"/>
        <end position="287"/>
    </location>
</feature>
<sequence length="420" mass="47747">ELPRFDESIPNATVPVGREAVLVCSVENLGDYKVAWIKLDTQTLLTIDTKVITRDSRIRSTNNFRQWYLHIRNIQEDDRGYYMCQINTEPMISVRGFLDVLLPPTIQDNGTSSDVILNERSAVSLHCTATGYPKPKIFWRREDGKDINLGSFGAQSYSAAKVKGNFLNLTHLTRTHMGAYLCIASNGIPPSVSKRIMLEINFPPQIRVPNQVIGAVPGNEVTLECKVQAWPRPLTSWVRNEDKLLLANTKYQLTEELYGYYNLNMKLKISHLQKEDFNSYKCGAKNSFGEKEGFIRLHALPPIQNTRKEISRYHVNQPRPEDLSELKNISLHGKDISDVPAINSLTDQSSHLMTSNKGKNERMGSLEGSNNLNKEKDDRKPTRQQDTAFNHSNRSYGIFMGSKVVYVLVVWIINCWTSKV</sequence>
<evidence type="ECO:0000256" key="4">
    <source>
        <dbReference type="ARBA" id="ARBA00023319"/>
    </source>
</evidence>
<dbReference type="PANTHER" id="PTHR12231:SF253">
    <property type="entry name" value="DPR-INTERACTING PROTEIN ETA, ISOFORM B-RELATED"/>
    <property type="match status" value="1"/>
</dbReference>
<feature type="region of interest" description="Disordered" evidence="5">
    <location>
        <begin position="347"/>
        <end position="389"/>
    </location>
</feature>
<dbReference type="PROSITE" id="PS50835">
    <property type="entry name" value="IG_LIKE"/>
    <property type="match status" value="3"/>
</dbReference>
<dbReference type="SUPFAM" id="SSF48726">
    <property type="entry name" value="Immunoglobulin"/>
    <property type="match status" value="3"/>
</dbReference>
<keyword evidence="3" id="KW-1015">Disulfide bond</keyword>
<dbReference type="Pfam" id="PF07679">
    <property type="entry name" value="I-set"/>
    <property type="match status" value="1"/>
</dbReference>
<dbReference type="InterPro" id="IPR036179">
    <property type="entry name" value="Ig-like_dom_sf"/>
</dbReference>
<dbReference type="Pfam" id="PF13927">
    <property type="entry name" value="Ig_3"/>
    <property type="match status" value="2"/>
</dbReference>
<dbReference type="InterPro" id="IPR003598">
    <property type="entry name" value="Ig_sub2"/>
</dbReference>
<name>A0ABM1SX45_LIMPO</name>
<evidence type="ECO:0000256" key="1">
    <source>
        <dbReference type="ARBA" id="ARBA00022729"/>
    </source>
</evidence>
<keyword evidence="2" id="KW-0677">Repeat</keyword>
<keyword evidence="4" id="KW-0393">Immunoglobulin domain</keyword>
<dbReference type="InterPro" id="IPR051170">
    <property type="entry name" value="Neural/epithelial_adhesion"/>
</dbReference>